<accession>A0AAQ0BN86</accession>
<evidence type="ECO:0000313" key="1">
    <source>
        <dbReference type="EMBL" id="QPF10477.1"/>
    </source>
</evidence>
<protein>
    <submittedName>
        <fullName evidence="1">Uncharacterized protein</fullName>
    </submittedName>
</protein>
<sequence length="75" mass="8422">MGIKSIKLDGGISDPEFVEISANARKRERAHLLGLLRIFIGQLKKESATPEEIYSSIEQWANARELTISEGKNHE</sequence>
<reference evidence="1 2" key="1">
    <citation type="submission" date="2020-10" db="EMBL/GenBank/DDBJ databases">
        <title>Resistance determinants and their genetic context in bacteria from a longitudinal study of pigs reared under conventional and antibiotic-free husbandry practices.</title>
        <authorList>
            <person name="Poulin-Laprade D."/>
            <person name="Brouard J.-S."/>
            <person name="Gagnon N."/>
            <person name="Turcotte A."/>
            <person name="Langlois A."/>
            <person name="Matte J.J."/>
            <person name="Carrillo C.D."/>
            <person name="Zaheer R."/>
            <person name="McAllister T."/>
            <person name="Topp E."/>
            <person name="Talbot G."/>
        </authorList>
    </citation>
    <scope>NUCLEOTIDE SEQUENCE [LARGE SCALE GENOMIC DNA]</scope>
    <source>
        <strain evidence="1 2">Res13-Abat-PEB01-P1-04-A</strain>
    </source>
</reference>
<evidence type="ECO:0000313" key="2">
    <source>
        <dbReference type="Proteomes" id="UP000594500"/>
    </source>
</evidence>
<dbReference type="RefSeq" id="WP_080850604.1">
    <property type="nucleotide sequence ID" value="NZ_CP062916.1"/>
</dbReference>
<organism evidence="1 2">
    <name type="scientific">Raoultella terrigena</name>
    <name type="common">Klebsiella terrigena</name>
    <dbReference type="NCBI Taxonomy" id="577"/>
    <lineage>
        <taxon>Bacteria</taxon>
        <taxon>Pseudomonadati</taxon>
        <taxon>Pseudomonadota</taxon>
        <taxon>Gammaproteobacteria</taxon>
        <taxon>Enterobacterales</taxon>
        <taxon>Enterobacteriaceae</taxon>
        <taxon>Klebsiella/Raoultella group</taxon>
        <taxon>Raoultella</taxon>
    </lineage>
</organism>
<dbReference type="AlphaFoldDB" id="A0AAQ0BN86"/>
<dbReference type="EMBL" id="CP062916">
    <property type="protein sequence ID" value="QPF10477.1"/>
    <property type="molecule type" value="Genomic_DNA"/>
</dbReference>
<dbReference type="Proteomes" id="UP000594500">
    <property type="component" value="Chromosome"/>
</dbReference>
<name>A0AAQ0BN86_RAOTE</name>
<gene>
    <name evidence="1" type="ORF">IMO34_08890</name>
</gene>
<proteinExistence type="predicted"/>